<dbReference type="OrthoDB" id="10530591at2759"/>
<dbReference type="SUPFAM" id="SSF49599">
    <property type="entry name" value="TRAF domain-like"/>
    <property type="match status" value="1"/>
</dbReference>
<keyword evidence="3" id="KW-1185">Reference proteome</keyword>
<dbReference type="EMBL" id="MCOG01001282">
    <property type="protein sequence ID" value="ORX84985.1"/>
    <property type="molecule type" value="Genomic_DNA"/>
</dbReference>
<name>A0A1Y1XGX4_9FUNG</name>
<gene>
    <name evidence="2" type="ORF">LY90DRAFT_521491</name>
</gene>
<organism evidence="2 3">
    <name type="scientific">Neocallimastix californiae</name>
    <dbReference type="NCBI Taxonomy" id="1754190"/>
    <lineage>
        <taxon>Eukaryota</taxon>
        <taxon>Fungi</taxon>
        <taxon>Fungi incertae sedis</taxon>
        <taxon>Chytridiomycota</taxon>
        <taxon>Chytridiomycota incertae sedis</taxon>
        <taxon>Neocallimastigomycetes</taxon>
        <taxon>Neocallimastigales</taxon>
        <taxon>Neocallimastigaceae</taxon>
        <taxon>Neocallimastix</taxon>
    </lineage>
</organism>
<dbReference type="InterPro" id="IPR002083">
    <property type="entry name" value="MATH/TRAF_dom"/>
</dbReference>
<feature type="domain" description="MATH" evidence="1">
    <location>
        <begin position="322"/>
        <end position="428"/>
    </location>
</feature>
<protein>
    <recommendedName>
        <fullName evidence="1">MATH domain-containing protein</fullName>
    </recommendedName>
</protein>
<dbReference type="Gene3D" id="2.60.210.10">
    <property type="entry name" value="Apoptosis, Tumor Necrosis Factor Receptor Associated Protein 2, Chain A"/>
    <property type="match status" value="1"/>
</dbReference>
<proteinExistence type="predicted"/>
<accession>A0A1Y1XGX4</accession>
<dbReference type="InterPro" id="IPR008974">
    <property type="entry name" value="TRAF-like"/>
</dbReference>
<evidence type="ECO:0000259" key="1">
    <source>
        <dbReference type="PROSITE" id="PS50144"/>
    </source>
</evidence>
<dbReference type="AlphaFoldDB" id="A0A1Y1XGX4"/>
<dbReference type="Proteomes" id="UP000193920">
    <property type="component" value="Unassembled WGS sequence"/>
</dbReference>
<dbReference type="PROSITE" id="PS50144">
    <property type="entry name" value="MATH"/>
    <property type="match status" value="1"/>
</dbReference>
<sequence>MFMIEIYENFILIKINIFIKENYLNIIRNNIINDNGITIHAENYFESNFNNNGIYSDIDFKIGNYIWNLNVTLNEDNSYDLVLTYISKNNQNTNCGDPYINYIFILRKLDDYTVYKIKNSSEIIKLSKENNKIIEKSFINYKNDDKLKVNDLMVGVYIRIYQTDNNNNIKAYTAEKAMEIFENKLKEKNIIFYPKEKWTIILKTNSGSGIFIHINQNTYMISGYWHPLRRHEGIIGQKINGIKTDVKNEISDAGYWAIAINTADNQYGCTYYRTLKDYIVNNNEINSLDNYICEPEDSNEKYLFMNEIKNRFYFQSNKLLQEDIFEWNIENWNGLIPEKKSELFNLCGLNWNLILFPNKGKKYISLFLENFDALKYYNSDDKYEYNDDNQFNINVYVKYVLYVRHCNDLSKYEAKESTCLYFYTLFLL</sequence>
<evidence type="ECO:0000313" key="2">
    <source>
        <dbReference type="EMBL" id="ORX84985.1"/>
    </source>
</evidence>
<comment type="caution">
    <text evidence="2">The sequence shown here is derived from an EMBL/GenBank/DDBJ whole genome shotgun (WGS) entry which is preliminary data.</text>
</comment>
<evidence type="ECO:0000313" key="3">
    <source>
        <dbReference type="Proteomes" id="UP000193920"/>
    </source>
</evidence>
<reference evidence="2 3" key="1">
    <citation type="submission" date="2016-08" db="EMBL/GenBank/DDBJ databases">
        <title>A Parts List for Fungal Cellulosomes Revealed by Comparative Genomics.</title>
        <authorList>
            <consortium name="DOE Joint Genome Institute"/>
            <person name="Haitjema C.H."/>
            <person name="Gilmore S.P."/>
            <person name="Henske J.K."/>
            <person name="Solomon K.V."/>
            <person name="De Groot R."/>
            <person name="Kuo A."/>
            <person name="Mondo S.J."/>
            <person name="Salamov A.A."/>
            <person name="Labutti K."/>
            <person name="Zhao Z."/>
            <person name="Chiniquy J."/>
            <person name="Barry K."/>
            <person name="Brewer H.M."/>
            <person name="Purvine S.O."/>
            <person name="Wright A.T."/>
            <person name="Boxma B."/>
            <person name="Van Alen T."/>
            <person name="Hackstein J.H."/>
            <person name="Baker S.E."/>
            <person name="Grigoriev I.V."/>
            <person name="O'Malley M.A."/>
        </authorList>
    </citation>
    <scope>NUCLEOTIDE SEQUENCE [LARGE SCALE GENOMIC DNA]</scope>
    <source>
        <strain evidence="2 3">G1</strain>
    </source>
</reference>